<keyword evidence="1" id="KW-0560">Oxidoreductase</keyword>
<dbReference type="PANTHER" id="PTHR43658:SF8">
    <property type="entry name" value="17-BETA-HYDROXYSTEROID DEHYDROGENASE 14-RELATED"/>
    <property type="match status" value="1"/>
</dbReference>
<organism evidence="2">
    <name type="scientific">mine drainage metagenome</name>
    <dbReference type="NCBI Taxonomy" id="410659"/>
    <lineage>
        <taxon>unclassified sequences</taxon>
        <taxon>metagenomes</taxon>
        <taxon>ecological metagenomes</taxon>
    </lineage>
</organism>
<reference evidence="2" key="1">
    <citation type="submission" date="2013-08" db="EMBL/GenBank/DDBJ databases">
        <authorList>
            <person name="Mendez C."/>
            <person name="Richter M."/>
            <person name="Ferrer M."/>
            <person name="Sanchez J."/>
        </authorList>
    </citation>
    <scope>NUCLEOTIDE SEQUENCE</scope>
</reference>
<dbReference type="Pfam" id="PF00106">
    <property type="entry name" value="adh_short"/>
    <property type="match status" value="1"/>
</dbReference>
<proteinExistence type="predicted"/>
<reference evidence="2" key="2">
    <citation type="journal article" date="2014" name="ISME J.">
        <title>Microbial stratification in low pH oxic and suboxic macroscopic growths along an acid mine drainage.</title>
        <authorList>
            <person name="Mendez-Garcia C."/>
            <person name="Mesa V."/>
            <person name="Sprenger R.R."/>
            <person name="Richter M."/>
            <person name="Diez M.S."/>
            <person name="Solano J."/>
            <person name="Bargiela R."/>
            <person name="Golyshina O.V."/>
            <person name="Manteca A."/>
            <person name="Ramos J.L."/>
            <person name="Gallego J.R."/>
            <person name="Llorente I."/>
            <person name="Martins Dos Santos V.A."/>
            <person name="Jensen O.N."/>
            <person name="Pelaez A.I."/>
            <person name="Sanchez J."/>
            <person name="Ferrer M."/>
        </authorList>
    </citation>
    <scope>NUCLEOTIDE SEQUENCE</scope>
</reference>
<dbReference type="Gene3D" id="3.40.50.720">
    <property type="entry name" value="NAD(P)-binding Rossmann-like Domain"/>
    <property type="match status" value="1"/>
</dbReference>
<dbReference type="AlphaFoldDB" id="T1BJG8"/>
<dbReference type="SUPFAM" id="SSF51735">
    <property type="entry name" value="NAD(P)-binding Rossmann-fold domains"/>
    <property type="match status" value="1"/>
</dbReference>
<dbReference type="PANTHER" id="PTHR43658">
    <property type="entry name" value="SHORT-CHAIN DEHYDROGENASE/REDUCTASE"/>
    <property type="match status" value="1"/>
</dbReference>
<gene>
    <name evidence="2" type="ORF">B1A_07234</name>
</gene>
<comment type="caution">
    <text evidence="2">The sequence shown here is derived from an EMBL/GenBank/DDBJ whole genome shotgun (WGS) entry which is preliminary data.</text>
</comment>
<evidence type="ECO:0000256" key="1">
    <source>
        <dbReference type="ARBA" id="ARBA00023002"/>
    </source>
</evidence>
<evidence type="ECO:0000313" key="2">
    <source>
        <dbReference type="EMBL" id="EQD68643.1"/>
    </source>
</evidence>
<protein>
    <submittedName>
        <fullName evidence="2">Short-chain dehydrogenase/reductase SDR</fullName>
    </submittedName>
</protein>
<sequence>MKIQNARAVITGGASGLGHATARHLVAQGARVVLLDVQEEQGRAAARRWVPTRISYAATS</sequence>
<feature type="non-terminal residue" evidence="2">
    <location>
        <position position="60"/>
    </location>
</feature>
<dbReference type="EMBL" id="AUZX01005225">
    <property type="protein sequence ID" value="EQD68643.1"/>
    <property type="molecule type" value="Genomic_DNA"/>
</dbReference>
<dbReference type="GO" id="GO:0016491">
    <property type="term" value="F:oxidoreductase activity"/>
    <property type="evidence" value="ECO:0007669"/>
    <property type="project" value="UniProtKB-KW"/>
</dbReference>
<dbReference type="InterPro" id="IPR036291">
    <property type="entry name" value="NAD(P)-bd_dom_sf"/>
</dbReference>
<dbReference type="InterPro" id="IPR002347">
    <property type="entry name" value="SDR_fam"/>
</dbReference>
<accession>T1BJG8</accession>
<name>T1BJG8_9ZZZZ</name>